<name>A0ACC3BXE0_PYRYE</name>
<protein>
    <submittedName>
        <fullName evidence="1">Uncharacterized protein</fullName>
    </submittedName>
</protein>
<dbReference type="EMBL" id="CM020618">
    <property type="protein sequence ID" value="KAK1862248.1"/>
    <property type="molecule type" value="Genomic_DNA"/>
</dbReference>
<proteinExistence type="predicted"/>
<keyword evidence="2" id="KW-1185">Reference proteome</keyword>
<accession>A0ACC3BXE0</accession>
<dbReference type="Proteomes" id="UP000798662">
    <property type="component" value="Chromosome 1"/>
</dbReference>
<sequence length="137" mass="14507">MCPLPAAAVACVRAALKSAASRVFQSLLPSVNPAFVTLHPHLPSPLVPHPPAQQPWQPAPGQQPWVPQATIENAEGMVTATLGAKSCTLTEALAEGQTVPPMAPVTMQWGTEWIVVRAYPSGETLACKLEEAPADRR</sequence>
<organism evidence="1 2">
    <name type="scientific">Pyropia yezoensis</name>
    <name type="common">Susabi-nori</name>
    <name type="synonym">Porphyra yezoensis</name>
    <dbReference type="NCBI Taxonomy" id="2788"/>
    <lineage>
        <taxon>Eukaryota</taxon>
        <taxon>Rhodophyta</taxon>
        <taxon>Bangiophyceae</taxon>
        <taxon>Bangiales</taxon>
        <taxon>Bangiaceae</taxon>
        <taxon>Pyropia</taxon>
    </lineage>
</organism>
<evidence type="ECO:0000313" key="2">
    <source>
        <dbReference type="Proteomes" id="UP000798662"/>
    </source>
</evidence>
<evidence type="ECO:0000313" key="1">
    <source>
        <dbReference type="EMBL" id="KAK1862248.1"/>
    </source>
</evidence>
<reference evidence="1" key="1">
    <citation type="submission" date="2019-11" db="EMBL/GenBank/DDBJ databases">
        <title>Nori genome reveals adaptations in red seaweeds to the harsh intertidal environment.</title>
        <authorList>
            <person name="Wang D."/>
            <person name="Mao Y."/>
        </authorList>
    </citation>
    <scope>NUCLEOTIDE SEQUENCE</scope>
    <source>
        <tissue evidence="1">Gametophyte</tissue>
    </source>
</reference>
<gene>
    <name evidence="1" type="ORF">I4F81_004822</name>
</gene>
<comment type="caution">
    <text evidence="1">The sequence shown here is derived from an EMBL/GenBank/DDBJ whole genome shotgun (WGS) entry which is preliminary data.</text>
</comment>